<dbReference type="Proteomes" id="UP000256780">
    <property type="component" value="Chromosome CBM2587_a"/>
</dbReference>
<dbReference type="AlphaFoldDB" id="A0A375BTN5"/>
<organism evidence="2">
    <name type="scientific">Cupriavidus taiwanensis</name>
    <dbReference type="NCBI Taxonomy" id="164546"/>
    <lineage>
        <taxon>Bacteria</taxon>
        <taxon>Pseudomonadati</taxon>
        <taxon>Pseudomonadota</taxon>
        <taxon>Betaproteobacteria</taxon>
        <taxon>Burkholderiales</taxon>
        <taxon>Burkholderiaceae</taxon>
        <taxon>Cupriavidus</taxon>
    </lineage>
</organism>
<gene>
    <name evidence="2" type="ORF">CBM2587_A30064</name>
</gene>
<feature type="region of interest" description="Disordered" evidence="1">
    <location>
        <begin position="1"/>
        <end position="42"/>
    </location>
</feature>
<evidence type="ECO:0000256" key="1">
    <source>
        <dbReference type="SAM" id="MobiDB-lite"/>
    </source>
</evidence>
<evidence type="ECO:0000313" key="2">
    <source>
        <dbReference type="EMBL" id="SOY53117.1"/>
    </source>
</evidence>
<proteinExistence type="predicted"/>
<feature type="compositionally biased region" description="Basic and acidic residues" evidence="1">
    <location>
        <begin position="12"/>
        <end position="21"/>
    </location>
</feature>
<dbReference type="EMBL" id="OFSQ01000022">
    <property type="protein sequence ID" value="SOY53117.1"/>
    <property type="molecule type" value="Genomic_DNA"/>
</dbReference>
<name>A0A375BTN5_9BURK</name>
<reference evidence="2" key="1">
    <citation type="submission" date="2018-01" db="EMBL/GenBank/DDBJ databases">
        <authorList>
            <person name="Clerissi C."/>
        </authorList>
    </citation>
    <scope>NUCLEOTIDE SEQUENCE</scope>
    <source>
        <strain evidence="2">Cupriavidus sp. LMG 19464</strain>
    </source>
</reference>
<accession>A0A375BTN5</accession>
<sequence length="67" mass="7556">MRQRRMAPCNRSESERERREAGLAGHRPAREGKSGSVPVRRKRVMYQIRRRMRGGAHGVRAGGAALS</sequence>
<protein>
    <submittedName>
        <fullName evidence="2">Uncharacterized protein</fullName>
    </submittedName>
</protein>
<comment type="caution">
    <text evidence="2">The sequence shown here is derived from an EMBL/GenBank/DDBJ whole genome shotgun (WGS) entry which is preliminary data.</text>
</comment>